<evidence type="ECO:0000256" key="8">
    <source>
        <dbReference type="ARBA" id="ARBA00023180"/>
    </source>
</evidence>
<feature type="region of interest" description="Disordered" evidence="11">
    <location>
        <begin position="502"/>
        <end position="533"/>
    </location>
</feature>
<dbReference type="GO" id="GO:0031505">
    <property type="term" value="P:fungal-type cell wall organization"/>
    <property type="evidence" value="ECO:0007669"/>
    <property type="project" value="TreeGrafter"/>
</dbReference>
<evidence type="ECO:0000256" key="3">
    <source>
        <dbReference type="ARBA" id="ARBA00007528"/>
    </source>
</evidence>
<keyword evidence="7" id="KW-1015">Disulfide bond</keyword>
<keyword evidence="8" id="KW-0325">Glycoprotein</keyword>
<evidence type="ECO:0000256" key="7">
    <source>
        <dbReference type="ARBA" id="ARBA00023157"/>
    </source>
</evidence>
<feature type="signal peptide" evidence="10">
    <location>
        <begin position="1"/>
        <end position="18"/>
    </location>
</feature>
<evidence type="ECO:0000313" key="14">
    <source>
        <dbReference type="Proteomes" id="UP001362899"/>
    </source>
</evidence>
<organism evidence="13 14">
    <name type="scientific">Starmerella bacillaris</name>
    <name type="common">Yeast</name>
    <name type="synonym">Candida zemplinina</name>
    <dbReference type="NCBI Taxonomy" id="1247836"/>
    <lineage>
        <taxon>Eukaryota</taxon>
        <taxon>Fungi</taxon>
        <taxon>Dikarya</taxon>
        <taxon>Ascomycota</taxon>
        <taxon>Saccharomycotina</taxon>
        <taxon>Dipodascomycetes</taxon>
        <taxon>Dipodascales</taxon>
        <taxon>Trichomonascaceae</taxon>
        <taxon>Starmerella</taxon>
    </lineage>
</organism>
<dbReference type="InterPro" id="IPR012946">
    <property type="entry name" value="X8"/>
</dbReference>
<dbReference type="PANTHER" id="PTHR31468:SF2">
    <property type="entry name" value="1,3-BETA-GLUCANOSYLTRANSFERASE GAS1"/>
    <property type="match status" value="1"/>
</dbReference>
<evidence type="ECO:0000313" key="13">
    <source>
        <dbReference type="EMBL" id="GMM52662.1"/>
    </source>
</evidence>
<keyword evidence="6 10" id="KW-0472">Membrane</keyword>
<proteinExistence type="inferred from homology"/>
<dbReference type="GO" id="GO:0042124">
    <property type="term" value="F:1,3-beta-glucanosyltransferase activity"/>
    <property type="evidence" value="ECO:0007669"/>
    <property type="project" value="TreeGrafter"/>
</dbReference>
<comment type="subcellular location">
    <subcellularLocation>
        <location evidence="1">Cell envelope</location>
    </subcellularLocation>
    <subcellularLocation>
        <location evidence="10">Cell membrane</location>
        <topology evidence="10">Lipid-anchor</topology>
        <topology evidence="10">GPI-anchor</topology>
    </subcellularLocation>
    <subcellularLocation>
        <location evidence="2">Membrane</location>
        <topology evidence="2">Lipid-anchor</topology>
        <topology evidence="2">GPI-anchor</topology>
    </subcellularLocation>
</comment>
<evidence type="ECO:0000256" key="4">
    <source>
        <dbReference type="ARBA" id="ARBA00022622"/>
    </source>
</evidence>
<keyword evidence="5 10" id="KW-0732">Signal</keyword>
<gene>
    <name evidence="13" type="ORF">DASB73_036250</name>
</gene>
<evidence type="ECO:0000259" key="12">
    <source>
        <dbReference type="SMART" id="SM00768"/>
    </source>
</evidence>
<dbReference type="Gene3D" id="3.20.20.80">
    <property type="entry name" value="Glycosidases"/>
    <property type="match status" value="1"/>
</dbReference>
<evidence type="ECO:0000256" key="5">
    <source>
        <dbReference type="ARBA" id="ARBA00022729"/>
    </source>
</evidence>
<dbReference type="Gene3D" id="1.20.58.1040">
    <property type="match status" value="1"/>
</dbReference>
<reference evidence="13 14" key="1">
    <citation type="journal article" date="2023" name="Elife">
        <title>Identification of key yeast species and microbe-microbe interactions impacting larval growth of Drosophila in the wild.</title>
        <authorList>
            <person name="Mure A."/>
            <person name="Sugiura Y."/>
            <person name="Maeda R."/>
            <person name="Honda K."/>
            <person name="Sakurai N."/>
            <person name="Takahashi Y."/>
            <person name="Watada M."/>
            <person name="Katoh T."/>
            <person name="Gotoh A."/>
            <person name="Gotoh Y."/>
            <person name="Taniguchi I."/>
            <person name="Nakamura K."/>
            <person name="Hayashi T."/>
            <person name="Katayama T."/>
            <person name="Uemura T."/>
            <person name="Hattori Y."/>
        </authorList>
    </citation>
    <scope>NUCLEOTIDE SEQUENCE [LARGE SCALE GENOMIC DNA]</scope>
    <source>
        <strain evidence="13 14">SB-73</strain>
    </source>
</reference>
<comment type="function">
    <text evidence="10">Splits internally a 1,3-beta-glucan molecule and transfers the newly generated reducing end (the donor) to the non-reducing end of another 1,3-beta-glucan molecule (the acceptor) forming a 1,3-beta linkage, resulting in the elongation of 1,3-beta-glucan chains in the cell wall.</text>
</comment>
<dbReference type="SMART" id="SM00768">
    <property type="entry name" value="X8"/>
    <property type="match status" value="1"/>
</dbReference>
<feature type="chain" id="PRO_5043096331" description="1,3-beta-glucanosyltransferase" evidence="10">
    <location>
        <begin position="19"/>
        <end position="556"/>
    </location>
</feature>
<dbReference type="EC" id="2.4.1.-" evidence="10"/>
<evidence type="ECO:0000256" key="9">
    <source>
        <dbReference type="ARBA" id="ARBA00023288"/>
    </source>
</evidence>
<comment type="caution">
    <text evidence="13">The sequence shown here is derived from an EMBL/GenBank/DDBJ whole genome shotgun (WGS) entry which is preliminary data.</text>
</comment>
<dbReference type="FunFam" id="3.20.20.80:FF:000038">
    <property type="entry name" value="1,3-beta-glucanosyltransferase"/>
    <property type="match status" value="1"/>
</dbReference>
<evidence type="ECO:0000256" key="6">
    <source>
        <dbReference type="ARBA" id="ARBA00023136"/>
    </source>
</evidence>
<dbReference type="GO" id="GO:0098552">
    <property type="term" value="C:side of membrane"/>
    <property type="evidence" value="ECO:0007669"/>
    <property type="project" value="UniProtKB-KW"/>
</dbReference>
<sequence>MKFSTITALAALLSSATAADSSSSSLPAIEIVGNKFFYSSNGSQFYIKGIAYQSHSSDSNSSFTDPLADTDACKRDIPYLQQLSTNLLRVYAVDVNQDHSGCMNALQDAGIYVIADLGEPDLSINRDDPTWNIELFQRYTQVVDMFANYTNVLGFFAGNEVVNAPNNTDAAPFVKAAIRDTKAYIKEKNYRSIPVGYSASDDAFVRVPEADYFACGDDDVHADFYGVNMYEWCGNATYQNSGYEARTNEMKNLTAPLFFSEYGCNAVQPRRFTEVAALYGDNMTDVWSGGIVYEYFQETNDYGLVSLDGSSVSTLADFAYLSSALASISPSSIHSSDVTTKTTAIACPTAQTNWTAATNLPPTPQDSVCECLNSGLSCVVADDVDEKDYSALFSYICDQISCAAINGNGTTGSYGAFVGCNPKQQLNYVLNQYYQANSDDSNACGFSGQASLNTAASTASSCAAIYSSIGSSGTGTLATGSTLDVGSASAAATTSAASATATATGSTSGSSSHKSSASGSAKTSSSSKNAAPAPSGNMYMAAGVIGGAVALMAGAL</sequence>
<protein>
    <recommendedName>
        <fullName evidence="10">1,3-beta-glucanosyltransferase</fullName>
        <ecNumber evidence="10">2.4.1.-</ecNumber>
    </recommendedName>
</protein>
<dbReference type="AlphaFoldDB" id="A0AAV5RNH2"/>
<comment type="similarity">
    <text evidence="3 10">Belongs to the glycosyl hydrolase 72 family.</text>
</comment>
<evidence type="ECO:0000256" key="1">
    <source>
        <dbReference type="ARBA" id="ARBA00004196"/>
    </source>
</evidence>
<dbReference type="Pfam" id="PF07983">
    <property type="entry name" value="X8"/>
    <property type="match status" value="1"/>
</dbReference>
<evidence type="ECO:0000256" key="2">
    <source>
        <dbReference type="ARBA" id="ARBA00004589"/>
    </source>
</evidence>
<dbReference type="Pfam" id="PF03198">
    <property type="entry name" value="Glyco_hydro_72"/>
    <property type="match status" value="1"/>
</dbReference>
<keyword evidence="10" id="KW-0808">Transferase</keyword>
<dbReference type="GO" id="GO:0005886">
    <property type="term" value="C:plasma membrane"/>
    <property type="evidence" value="ECO:0007669"/>
    <property type="project" value="UniProtKB-SubCell"/>
</dbReference>
<accession>A0AAV5RNH2</accession>
<dbReference type="EMBL" id="BTGC01000008">
    <property type="protein sequence ID" value="GMM52662.1"/>
    <property type="molecule type" value="Genomic_DNA"/>
</dbReference>
<dbReference type="PANTHER" id="PTHR31468">
    <property type="entry name" value="1,3-BETA-GLUCANOSYLTRANSFERASE GAS1"/>
    <property type="match status" value="1"/>
</dbReference>
<keyword evidence="9 10" id="KW-0449">Lipoprotein</keyword>
<dbReference type="GO" id="GO:0071970">
    <property type="term" value="P:fungal-type cell wall (1-&gt;3)-beta-D-glucan biosynthetic process"/>
    <property type="evidence" value="ECO:0007669"/>
    <property type="project" value="TreeGrafter"/>
</dbReference>
<dbReference type="SUPFAM" id="SSF51445">
    <property type="entry name" value="(Trans)glycosidases"/>
    <property type="match status" value="1"/>
</dbReference>
<evidence type="ECO:0000256" key="11">
    <source>
        <dbReference type="SAM" id="MobiDB-lite"/>
    </source>
</evidence>
<feature type="domain" description="X8" evidence="12">
    <location>
        <begin position="376"/>
        <end position="464"/>
    </location>
</feature>
<keyword evidence="4 10" id="KW-0336">GPI-anchor</keyword>
<name>A0AAV5RNH2_STABA</name>
<dbReference type="Proteomes" id="UP001362899">
    <property type="component" value="Unassembled WGS sequence"/>
</dbReference>
<dbReference type="InterPro" id="IPR004886">
    <property type="entry name" value="Glucanosyltransferase"/>
</dbReference>
<keyword evidence="14" id="KW-1185">Reference proteome</keyword>
<dbReference type="InterPro" id="IPR017853">
    <property type="entry name" value="GH"/>
</dbReference>
<evidence type="ECO:0000256" key="10">
    <source>
        <dbReference type="RuleBase" id="RU361209"/>
    </source>
</evidence>